<name>A0ABT8L732_9BACT</name>
<dbReference type="Gene3D" id="3.40.630.30">
    <property type="match status" value="1"/>
</dbReference>
<dbReference type="Pfam" id="PF00583">
    <property type="entry name" value="Acetyltransf_1"/>
    <property type="match status" value="1"/>
</dbReference>
<dbReference type="RefSeq" id="WP_346757368.1">
    <property type="nucleotide sequence ID" value="NZ_JAUJEB010000001.1"/>
</dbReference>
<dbReference type="InterPro" id="IPR000182">
    <property type="entry name" value="GNAT_dom"/>
</dbReference>
<evidence type="ECO:0000313" key="2">
    <source>
        <dbReference type="EMBL" id="MDN5212043.1"/>
    </source>
</evidence>
<feature type="domain" description="N-acetyltransferase" evidence="1">
    <location>
        <begin position="3"/>
        <end position="178"/>
    </location>
</feature>
<comment type="caution">
    <text evidence="2">The sequence shown here is derived from an EMBL/GenBank/DDBJ whole genome shotgun (WGS) entry which is preliminary data.</text>
</comment>
<reference evidence="2" key="1">
    <citation type="submission" date="2023-06" db="EMBL/GenBank/DDBJ databases">
        <title>Genomic of Agaribacillus aureum.</title>
        <authorList>
            <person name="Wang G."/>
        </authorList>
    </citation>
    <scope>NUCLEOTIDE SEQUENCE</scope>
    <source>
        <strain evidence="2">BMA12</strain>
    </source>
</reference>
<dbReference type="PROSITE" id="PS51186">
    <property type="entry name" value="GNAT"/>
    <property type="match status" value="1"/>
</dbReference>
<proteinExistence type="predicted"/>
<keyword evidence="3" id="KW-1185">Reference proteome</keyword>
<protein>
    <submittedName>
        <fullName evidence="2">GNAT family N-acetyltransferase</fullName>
    </submittedName>
</protein>
<evidence type="ECO:0000313" key="3">
    <source>
        <dbReference type="Proteomes" id="UP001172083"/>
    </source>
</evidence>
<organism evidence="2 3">
    <name type="scientific">Agaribacillus aureus</name>
    <dbReference type="NCBI Taxonomy" id="3051825"/>
    <lineage>
        <taxon>Bacteria</taxon>
        <taxon>Pseudomonadati</taxon>
        <taxon>Bacteroidota</taxon>
        <taxon>Cytophagia</taxon>
        <taxon>Cytophagales</taxon>
        <taxon>Splendidivirgaceae</taxon>
        <taxon>Agaribacillus</taxon>
    </lineage>
</organism>
<evidence type="ECO:0000259" key="1">
    <source>
        <dbReference type="PROSITE" id="PS51186"/>
    </source>
</evidence>
<dbReference type="EMBL" id="JAUJEB010000001">
    <property type="protein sequence ID" value="MDN5212043.1"/>
    <property type="molecule type" value="Genomic_DNA"/>
</dbReference>
<dbReference type="Proteomes" id="UP001172083">
    <property type="component" value="Unassembled WGS sequence"/>
</dbReference>
<dbReference type="SUPFAM" id="SSF55729">
    <property type="entry name" value="Acyl-CoA N-acyltransferases (Nat)"/>
    <property type="match status" value="1"/>
</dbReference>
<sequence length="181" mass="21028">MKFDFFPVDKTRWPDFEKLFESRGGPHSCWCMVWRKITGEKARSDKSQKKEAIKKQVEDQIPIGLLGYCDNEPVAWCSIAPRETYRNLGGDESRKNVWSLVCFFIKREYRNQKLTAVLIKEAIDYAEKNGARYIEAYPVAPDSPSYKFMGIKPTFERAGFEFVKKAGIRRNVMIKRIGEAP</sequence>
<accession>A0ABT8L732</accession>
<gene>
    <name evidence="2" type="ORF">QQ020_08270</name>
</gene>
<dbReference type="InterPro" id="IPR016181">
    <property type="entry name" value="Acyl_CoA_acyltransferase"/>
</dbReference>